<evidence type="ECO:0000313" key="2">
    <source>
        <dbReference type="Proteomes" id="UP001056518"/>
    </source>
</evidence>
<dbReference type="EMBL" id="ON005621">
    <property type="protein sequence ID" value="UTC28005.1"/>
    <property type="molecule type" value="Genomic_DNA"/>
</dbReference>
<dbReference type="KEGG" id="vg:79585831"/>
<accession>A0A9E7N3U2</accession>
<dbReference type="Proteomes" id="UP001056518">
    <property type="component" value="Segment"/>
</dbReference>
<evidence type="ECO:0000313" key="1">
    <source>
        <dbReference type="EMBL" id="UTC28005.1"/>
    </source>
</evidence>
<reference evidence="1" key="1">
    <citation type="submission" date="2022-03" db="EMBL/GenBank/DDBJ databases">
        <authorList>
            <person name="Xu M."/>
        </authorList>
    </citation>
    <scope>NUCLEOTIDE SEQUENCE</scope>
</reference>
<protein>
    <submittedName>
        <fullName evidence="1">Uncharacterized protein</fullName>
    </submittedName>
</protein>
<name>A0A9E7N3U2_9CAUD</name>
<dbReference type="GeneID" id="79585831"/>
<organism evidence="1 2">
    <name type="scientific">Stenotrophomonas phage A1432</name>
    <dbReference type="NCBI Taxonomy" id="2930315"/>
    <lineage>
        <taxon>Viruses</taxon>
        <taxon>Duplodnaviria</taxon>
        <taxon>Heunggongvirae</taxon>
        <taxon>Uroviricota</taxon>
        <taxon>Caudoviricetes</taxon>
        <taxon>Mesyanzhinovviridae</taxon>
        <taxon>Bradleyvirinae</taxon>
        <taxon>Ghuizhouvirus</taxon>
        <taxon>Ghuizhouvirus A1432</taxon>
    </lineage>
</organism>
<proteinExistence type="predicted"/>
<dbReference type="RefSeq" id="YP_010738460.1">
    <property type="nucleotide sequence ID" value="NC_073027.1"/>
</dbReference>
<sequence>MTEPDVTRCLDHNVTRPCPLCKAAAWPLRDLRAIADFAGKPWGETVQPGPSIRLSKVVQSIGLRWVEIERVKLEALKPLYTTKNALVREARIGAIDIGRLEKAALAIAKGATASEDPVVDAYIRAIIQEDAGW</sequence>
<keyword evidence="2" id="KW-1185">Reference proteome</keyword>